<organism evidence="1 2">
    <name type="scientific">Kushneria phyllosphaerae</name>
    <dbReference type="NCBI Taxonomy" id="2100822"/>
    <lineage>
        <taxon>Bacteria</taxon>
        <taxon>Pseudomonadati</taxon>
        <taxon>Pseudomonadota</taxon>
        <taxon>Gammaproteobacteria</taxon>
        <taxon>Oceanospirillales</taxon>
        <taxon>Halomonadaceae</taxon>
        <taxon>Kushneria</taxon>
    </lineage>
</organism>
<name>A0A2R8CM71_9GAMM</name>
<proteinExistence type="predicted"/>
<sequence length="91" mass="9986">MPAAFSQSDDFHVTSLLGAVTDGKNPSETVTSNDKTIRHSCNVRLSDAVDAIRERCCQTVIGSGQVPVTHFRPLWPDKSEVFKLAVQESVR</sequence>
<dbReference type="Proteomes" id="UP000244934">
    <property type="component" value="Unassembled WGS sequence"/>
</dbReference>
<evidence type="ECO:0000313" key="1">
    <source>
        <dbReference type="EMBL" id="SPJ33975.1"/>
    </source>
</evidence>
<gene>
    <name evidence="1" type="ORF">KSP9073_02003</name>
</gene>
<keyword evidence="2" id="KW-1185">Reference proteome</keyword>
<dbReference type="AlphaFoldDB" id="A0A2R8CM71"/>
<dbReference type="EMBL" id="ONZI01000003">
    <property type="protein sequence ID" value="SPJ33975.1"/>
    <property type="molecule type" value="Genomic_DNA"/>
</dbReference>
<accession>A0A2R8CM71</accession>
<evidence type="ECO:0000313" key="2">
    <source>
        <dbReference type="Proteomes" id="UP000244934"/>
    </source>
</evidence>
<protein>
    <submittedName>
        <fullName evidence="1">Uncharacterized protein</fullName>
    </submittedName>
</protein>
<reference evidence="2" key="1">
    <citation type="submission" date="2018-03" db="EMBL/GenBank/DDBJ databases">
        <authorList>
            <person name="Navarro De La Torre S."/>
        </authorList>
    </citation>
    <scope>NUCLEOTIDE SEQUENCE [LARGE SCALE GENOMIC DNA]</scope>
    <source>
        <strain evidence="2">EAod3</strain>
    </source>
</reference>